<dbReference type="Gene3D" id="2.40.70.10">
    <property type="entry name" value="Acid Proteases"/>
    <property type="match status" value="1"/>
</dbReference>
<dbReference type="AlphaFoldDB" id="A0A0E9NRX5"/>
<sequence length="758" mass="83699">MNPHMVTTVRKFSGYPGEKPKDYMRSLNVAEKGLRFSINDEEYLADWKLEAFKSNLLLEDYEELIKSFISRFHSTGEPQYEAQRKAVSQLNSWCQGDLTLAEYLQKTRDLARRTPSSLENLLAVQFIGGLADERIREMTSWNLSNRDLDLNSPSLSLEIVIECAQKASGARAMVDVLKASNQMSQLWQAAAAKAIPHSGQHRAPRVTDMPALSETHSASGSSVGSSKSDSNDIIRGLQKEMQELRMNYENLRARQVPHNPGSGWANNVGNGNATRGPVGTADEASPEELDEAVREIRESYLIEARRSAEVFAAEANPRKRVNIEDLMNEGDEPVEPLRQPKATSKKKAAIRYPIKGMAGVTPFDLLGAMRDPTLGPHMSYMQYLDESPRGRAILLDALKSSRPKVVRKKKVGADGMYVANAYAVDGTCFPGAKIVEVQELVPKTFMAASKVNGTAIELVVDGGSMVNLMHQSEIDILGLTFIEDETMSIRVADGRWIALKGYVEAMVTVSSVTQRVRFWILHTRKSYRALLSKSWLIQCKAWASFEDDYYIIRGKDNIGHVVAPVGGIVPTYIPDVCPNRMVNVPKEAVTKGIARGSYRVDNEESNDDYSGDEEDSADDYDLEEESDTDCFIVEVALTKDVRRMRGFDDEDISSITVEAGSSKSETDDEPDGNPKDNPNPKDFPSAAISPLVAMKLRAALVVEGVTSALSGAEDGSERIEKGRTSEVQLDKTSRNKGYEMLAGTSDGVVEREVSTGRI</sequence>
<feature type="region of interest" description="Disordered" evidence="1">
    <location>
        <begin position="212"/>
        <end position="231"/>
    </location>
</feature>
<comment type="caution">
    <text evidence="2">The sequence shown here is derived from an EMBL/GenBank/DDBJ whole genome shotgun (WGS) entry which is preliminary data.</text>
</comment>
<reference evidence="2 3" key="3">
    <citation type="journal article" date="2015" name="Genome Announc.">
        <title>Draft Genome Sequence of the Archiascomycetous Yeast Saitoella complicata.</title>
        <authorList>
            <person name="Yamauchi K."/>
            <person name="Kondo S."/>
            <person name="Hamamoto M."/>
            <person name="Takahashi Y."/>
            <person name="Ogura Y."/>
            <person name="Hayashi T."/>
            <person name="Nishida H."/>
        </authorList>
    </citation>
    <scope>NUCLEOTIDE SEQUENCE [LARGE SCALE GENOMIC DNA]</scope>
    <source>
        <strain evidence="2 3">NRRL Y-17804</strain>
    </source>
</reference>
<name>A0A0E9NRX5_SAICN</name>
<reference evidence="2 3" key="1">
    <citation type="journal article" date="2011" name="J. Gen. Appl. Microbiol.">
        <title>Draft genome sequencing of the enigmatic yeast Saitoella complicata.</title>
        <authorList>
            <person name="Nishida H."/>
            <person name="Hamamoto M."/>
            <person name="Sugiyama J."/>
        </authorList>
    </citation>
    <scope>NUCLEOTIDE SEQUENCE [LARGE SCALE GENOMIC DNA]</scope>
    <source>
        <strain evidence="2 3">NRRL Y-17804</strain>
    </source>
</reference>
<feature type="region of interest" description="Disordered" evidence="1">
    <location>
        <begin position="653"/>
        <end position="686"/>
    </location>
</feature>
<evidence type="ECO:0008006" key="4">
    <source>
        <dbReference type="Google" id="ProtNLM"/>
    </source>
</evidence>
<feature type="compositionally biased region" description="Low complexity" evidence="1">
    <location>
        <begin position="213"/>
        <end position="228"/>
    </location>
</feature>
<feature type="region of interest" description="Disordered" evidence="1">
    <location>
        <begin position="595"/>
        <end position="625"/>
    </location>
</feature>
<evidence type="ECO:0000313" key="3">
    <source>
        <dbReference type="Proteomes" id="UP000033140"/>
    </source>
</evidence>
<dbReference type="EMBL" id="BACD03000068">
    <property type="protein sequence ID" value="GAO52421.1"/>
    <property type="molecule type" value="Genomic_DNA"/>
</dbReference>
<evidence type="ECO:0000313" key="2">
    <source>
        <dbReference type="EMBL" id="GAO52421.1"/>
    </source>
</evidence>
<accession>A0A0E9NRX5</accession>
<organism evidence="2 3">
    <name type="scientific">Saitoella complicata (strain BCRC 22490 / CBS 7301 / JCM 7358 / NBRC 10748 / NRRL Y-17804)</name>
    <dbReference type="NCBI Taxonomy" id="698492"/>
    <lineage>
        <taxon>Eukaryota</taxon>
        <taxon>Fungi</taxon>
        <taxon>Dikarya</taxon>
        <taxon>Ascomycota</taxon>
        <taxon>Taphrinomycotina</taxon>
        <taxon>Taphrinomycotina incertae sedis</taxon>
        <taxon>Saitoella</taxon>
    </lineage>
</organism>
<evidence type="ECO:0000256" key="1">
    <source>
        <dbReference type="SAM" id="MobiDB-lite"/>
    </source>
</evidence>
<dbReference type="Proteomes" id="UP000033140">
    <property type="component" value="Unassembled WGS sequence"/>
</dbReference>
<protein>
    <recommendedName>
        <fullName evidence="4">Retrotransposon gag domain-containing protein</fullName>
    </recommendedName>
</protein>
<reference evidence="2 3" key="2">
    <citation type="journal article" date="2014" name="J. Gen. Appl. Microbiol.">
        <title>The early diverging ascomycetous budding yeast Saitoella complicata has three histone deacetylases belonging to the Clr6, Hos2, and Rpd3 lineages.</title>
        <authorList>
            <person name="Nishida H."/>
            <person name="Matsumoto T."/>
            <person name="Kondo S."/>
            <person name="Hamamoto M."/>
            <person name="Yoshikawa H."/>
        </authorList>
    </citation>
    <scope>NUCLEOTIDE SEQUENCE [LARGE SCALE GENOMIC DNA]</scope>
    <source>
        <strain evidence="2 3">NRRL Y-17804</strain>
    </source>
</reference>
<proteinExistence type="predicted"/>
<feature type="compositionally biased region" description="Basic and acidic residues" evidence="1">
    <location>
        <begin position="715"/>
        <end position="737"/>
    </location>
</feature>
<keyword evidence="3" id="KW-1185">Reference proteome</keyword>
<feature type="region of interest" description="Disordered" evidence="1">
    <location>
        <begin position="709"/>
        <end position="743"/>
    </location>
</feature>
<dbReference type="CDD" id="cd00303">
    <property type="entry name" value="retropepsin_like"/>
    <property type="match status" value="1"/>
</dbReference>
<dbReference type="InterPro" id="IPR021109">
    <property type="entry name" value="Peptidase_aspartic_dom_sf"/>
</dbReference>
<dbReference type="SUPFAM" id="SSF50630">
    <property type="entry name" value="Acid proteases"/>
    <property type="match status" value="1"/>
</dbReference>
<dbReference type="STRING" id="698492.A0A0E9NRX5"/>
<feature type="compositionally biased region" description="Acidic residues" evidence="1">
    <location>
        <begin position="603"/>
        <end position="625"/>
    </location>
</feature>
<feature type="compositionally biased region" description="Polar residues" evidence="1">
    <location>
        <begin position="653"/>
        <end position="663"/>
    </location>
</feature>
<gene>
    <name evidence="2" type="ORF">G7K_6499-t1</name>
</gene>